<reference evidence="1" key="1">
    <citation type="submission" date="2023-10" db="EMBL/GenBank/DDBJ databases">
        <title>Genome assembly of Pristionchus species.</title>
        <authorList>
            <person name="Yoshida K."/>
            <person name="Sommer R.J."/>
        </authorList>
    </citation>
    <scope>NUCLEOTIDE SEQUENCE</scope>
    <source>
        <strain evidence="1">RS5133</strain>
    </source>
</reference>
<evidence type="ECO:0000313" key="1">
    <source>
        <dbReference type="EMBL" id="GMT29769.1"/>
    </source>
</evidence>
<accession>A0AAV5WJ07</accession>
<dbReference type="AlphaFoldDB" id="A0AAV5WJ07"/>
<feature type="non-terminal residue" evidence="1">
    <location>
        <position position="193"/>
    </location>
</feature>
<comment type="caution">
    <text evidence="1">The sequence shown here is derived from an EMBL/GenBank/DDBJ whole genome shotgun (WGS) entry which is preliminary data.</text>
</comment>
<protein>
    <submittedName>
        <fullName evidence="1">Uncharacterized protein</fullName>
    </submittedName>
</protein>
<name>A0AAV5WJ07_9BILA</name>
<gene>
    <name evidence="1" type="ORF">PFISCL1PPCAC_21066</name>
</gene>
<dbReference type="EMBL" id="BTSY01000005">
    <property type="protein sequence ID" value="GMT29769.1"/>
    <property type="molecule type" value="Genomic_DNA"/>
</dbReference>
<organism evidence="1 2">
    <name type="scientific">Pristionchus fissidentatus</name>
    <dbReference type="NCBI Taxonomy" id="1538716"/>
    <lineage>
        <taxon>Eukaryota</taxon>
        <taxon>Metazoa</taxon>
        <taxon>Ecdysozoa</taxon>
        <taxon>Nematoda</taxon>
        <taxon>Chromadorea</taxon>
        <taxon>Rhabditida</taxon>
        <taxon>Rhabditina</taxon>
        <taxon>Diplogasteromorpha</taxon>
        <taxon>Diplogasteroidea</taxon>
        <taxon>Neodiplogasteridae</taxon>
        <taxon>Pristionchus</taxon>
    </lineage>
</organism>
<proteinExistence type="predicted"/>
<keyword evidence="2" id="KW-1185">Reference proteome</keyword>
<dbReference type="Proteomes" id="UP001432322">
    <property type="component" value="Unassembled WGS sequence"/>
</dbReference>
<evidence type="ECO:0000313" key="2">
    <source>
        <dbReference type="Proteomes" id="UP001432322"/>
    </source>
</evidence>
<sequence length="193" mass="22997">MEPKSSLMIVEEWRRKTRDFSRQSNEVLFSLFERTFDTMTLVFQSAPDHKRIQRSLAALEVERNMSFKDDEERKIALREISYGFIQSLQFVLHKQTAFRDQSAIIEGPHLMAQNSPLWIVEEWKRKTHEFARQSTDVLLSLFERAFEIMALTLEQQPDYKRIHRVIASLELERTLSIQDDEEREFPLRDAIYG</sequence>